<proteinExistence type="predicted"/>
<sequence length="618" mass="71293">MVKARLAKRRRLNLEEADEEDGLHDGTSESVETNPAVPQALSIDLILMGVFKNLTTSELLVCSSVNKVWNFNARTILREKRMCCARISGQKPCKDLQRLDKLLGKSITNLPFFGLSISTDSDANEGNARLVAHKCNGRGILTEWYPNILKKFTLKNLKIFWMNESTCPAVRLIKKIFRDKADSLERLEIIEFPYRISNLRQVFRIEGNNDDEDNHWLPNLKSLNLSSVVTSRIFVDNFNNIVKELVLAAPQLQEIYGITPNLLEVLFYTNKIQAVKEFRCWPNCINEKLCFHFALERPSLKKLIVSPFGERPTRPTEIFTETFKLLLRSCFDTLQELDIELPYFMQMCEWDLGVFPKLRKLKLGYVILRNDNLLTKAFDVTKLFPELQNVEIHPCSTLPREILTSINDEEFRQKLKLFTFPEVTTLRIRKFPQMSQDLFRSWTLMFPNVKHFVMSPCDNLPRYMIVMWGSWPQLESLTFAGVECRFLAGQHYLLDAVLCGLAIEEVAELQGMTSDFLKGLNYIPEQACISALQCLKTLRIEVLHRKSWKRTDSPSAVNLMHISNHLIFSRSPNLNVEIAVTECKTADPLGLPYCYTMKLQHLKSSVKFVDSSKWSLES</sequence>
<name>A0A8J2J8W1_9HEXA</name>
<comment type="caution">
    <text evidence="1">The sequence shown here is derived from an EMBL/GenBank/DDBJ whole genome shotgun (WGS) entry which is preliminary data.</text>
</comment>
<dbReference type="EMBL" id="CAJVCH010040282">
    <property type="protein sequence ID" value="CAG7716668.1"/>
    <property type="molecule type" value="Genomic_DNA"/>
</dbReference>
<dbReference type="Proteomes" id="UP000708208">
    <property type="component" value="Unassembled WGS sequence"/>
</dbReference>
<evidence type="ECO:0000313" key="1">
    <source>
        <dbReference type="EMBL" id="CAG7716668.1"/>
    </source>
</evidence>
<organism evidence="1 2">
    <name type="scientific">Allacma fusca</name>
    <dbReference type="NCBI Taxonomy" id="39272"/>
    <lineage>
        <taxon>Eukaryota</taxon>
        <taxon>Metazoa</taxon>
        <taxon>Ecdysozoa</taxon>
        <taxon>Arthropoda</taxon>
        <taxon>Hexapoda</taxon>
        <taxon>Collembola</taxon>
        <taxon>Symphypleona</taxon>
        <taxon>Sminthuridae</taxon>
        <taxon>Allacma</taxon>
    </lineage>
</organism>
<protein>
    <recommendedName>
        <fullName evidence="3">F-box domain-containing protein</fullName>
    </recommendedName>
</protein>
<keyword evidence="2" id="KW-1185">Reference proteome</keyword>
<evidence type="ECO:0008006" key="3">
    <source>
        <dbReference type="Google" id="ProtNLM"/>
    </source>
</evidence>
<reference evidence="1" key="1">
    <citation type="submission" date="2021-06" db="EMBL/GenBank/DDBJ databases">
        <authorList>
            <person name="Hodson N. C."/>
            <person name="Mongue J. A."/>
            <person name="Jaron S. K."/>
        </authorList>
    </citation>
    <scope>NUCLEOTIDE SEQUENCE</scope>
</reference>
<dbReference type="AlphaFoldDB" id="A0A8J2J8W1"/>
<accession>A0A8J2J8W1</accession>
<gene>
    <name evidence="1" type="ORF">AFUS01_LOCUS6166</name>
</gene>
<evidence type="ECO:0000313" key="2">
    <source>
        <dbReference type="Proteomes" id="UP000708208"/>
    </source>
</evidence>